<proteinExistence type="predicted"/>
<evidence type="ECO:0000313" key="3">
    <source>
        <dbReference type="Proteomes" id="UP000651120"/>
    </source>
</evidence>
<keyword evidence="1" id="KW-0812">Transmembrane</keyword>
<reference evidence="2" key="1">
    <citation type="journal article" date="2020" name="bioRxiv">
        <title>A rank-normalized archaeal taxonomy based on genome phylogeny resolves widespread incomplete and uneven classifications.</title>
        <authorList>
            <person name="Rinke C."/>
            <person name="Chuvochina M."/>
            <person name="Mussig A.J."/>
            <person name="Chaumeil P.-A."/>
            <person name="Waite D.W."/>
            <person name="Whitman W.B."/>
            <person name="Parks D.H."/>
            <person name="Hugenholtz P."/>
        </authorList>
    </citation>
    <scope>NUCLEOTIDE SEQUENCE</scope>
    <source>
        <strain evidence="2">UBA8839</strain>
    </source>
</reference>
<keyword evidence="1" id="KW-0472">Membrane</keyword>
<sequence>MRLLPISFLAAFALALCVGDQYLVSYTIYTTGVEISFFNRANLSLVSYINLEGFAETAEETCALRGDILYIPFGSQILAVAPGGVIGSVDLPGERVYSVVYACGEVISLSGNHSRACLRAFSPDLKALRLLELNASEAFLNSMQAMGCDVVVVGSNADKSIIYYIANWQVAYVKEVRGYGKLIRDINGSVYFITKERLYKVTRSGLALLWPVGEVHYLARGFGRGGVVYLLMQGKIVVLKPGGVKEEIYGAALYDLGTDGFNLYLMPSKTVLRRHSHVPNGTLTVIARGVEGVSLLNVGVEGIGSARGLLYGPVKVHSGWYWAYIELCGKSIPRRVAVSDGANVYVEIPFDGVWISIDAVDFWGRSAELPAYVTVYTIANAQIYPTKCSYLSPRSKVDVPLLKGGEYLIRYCNKAGVSGVGLYSEESKCEGFRVKIWDNGMVFVLDEDYYSAGIGGGRYVKRFDGVYYAEIITMAVLLGLIYAVDKLIKRRRPQ</sequence>
<feature type="transmembrane region" description="Helical" evidence="1">
    <location>
        <begin position="466"/>
        <end position="484"/>
    </location>
</feature>
<dbReference type="GeneID" id="1464896"/>
<evidence type="ECO:0000313" key="2">
    <source>
        <dbReference type="EMBL" id="HII46730.1"/>
    </source>
</evidence>
<dbReference type="EMBL" id="DUJP01000018">
    <property type="protein sequence ID" value="HII46730.1"/>
    <property type="molecule type" value="Genomic_DNA"/>
</dbReference>
<dbReference type="Proteomes" id="UP000651120">
    <property type="component" value="Unassembled WGS sequence"/>
</dbReference>
<name>A0A832T111_9CREN</name>
<dbReference type="RefSeq" id="WP_011007150.1">
    <property type="nucleotide sequence ID" value="NZ_DUJP01000018.1"/>
</dbReference>
<organism evidence="2 3">
    <name type="scientific">Pyrobaculum aerophilum</name>
    <dbReference type="NCBI Taxonomy" id="13773"/>
    <lineage>
        <taxon>Archaea</taxon>
        <taxon>Thermoproteota</taxon>
        <taxon>Thermoprotei</taxon>
        <taxon>Thermoproteales</taxon>
        <taxon>Thermoproteaceae</taxon>
        <taxon>Pyrobaculum</taxon>
    </lineage>
</organism>
<protein>
    <submittedName>
        <fullName evidence="2">Uncharacterized protein</fullName>
    </submittedName>
</protein>
<keyword evidence="1" id="KW-1133">Transmembrane helix</keyword>
<comment type="caution">
    <text evidence="2">The sequence shown here is derived from an EMBL/GenBank/DDBJ whole genome shotgun (WGS) entry which is preliminary data.</text>
</comment>
<evidence type="ECO:0000256" key="1">
    <source>
        <dbReference type="SAM" id="Phobius"/>
    </source>
</evidence>
<gene>
    <name evidence="2" type="ORF">HA333_04575</name>
</gene>
<accession>A0A832T111</accession>
<dbReference type="AlphaFoldDB" id="A0A832T111"/>